<evidence type="ECO:0000313" key="2">
    <source>
        <dbReference type="EMBL" id="KAA1395626.1"/>
    </source>
</evidence>
<dbReference type="InterPro" id="IPR029068">
    <property type="entry name" value="Glyas_Bleomycin-R_OHBP_Dase"/>
</dbReference>
<reference evidence="2" key="1">
    <citation type="submission" date="2019-09" db="EMBL/GenBank/DDBJ databases">
        <authorList>
            <person name="Li J."/>
        </authorList>
    </citation>
    <scope>NUCLEOTIDE SEQUENCE [LARGE SCALE GENOMIC DNA]</scope>
    <source>
        <strain evidence="2">JCM 14732</strain>
    </source>
</reference>
<comment type="caution">
    <text evidence="2">The sequence shown here is derived from an EMBL/GenBank/DDBJ whole genome shotgun (WGS) entry which is preliminary data.</text>
</comment>
<dbReference type="InterPro" id="IPR041581">
    <property type="entry name" value="Glyoxalase_6"/>
</dbReference>
<dbReference type="PROSITE" id="PS51819">
    <property type="entry name" value="VOC"/>
    <property type="match status" value="1"/>
</dbReference>
<dbReference type="Gene3D" id="3.10.180.10">
    <property type="entry name" value="2,3-Dihydroxybiphenyl 1,2-Dioxygenase, domain 1"/>
    <property type="match status" value="1"/>
</dbReference>
<dbReference type="SUPFAM" id="SSF54593">
    <property type="entry name" value="Glyoxalase/Bleomycin resistance protein/Dihydroxybiphenyl dioxygenase"/>
    <property type="match status" value="1"/>
</dbReference>
<dbReference type="AlphaFoldDB" id="A0A5M4FB63"/>
<name>A0A5M4FB63_9ACTN</name>
<accession>A0A5M4FB63</accession>
<gene>
    <name evidence="2" type="ORF">ESP70_015865</name>
</gene>
<dbReference type="Pfam" id="PF18029">
    <property type="entry name" value="Glyoxalase_6"/>
    <property type="match status" value="1"/>
</dbReference>
<proteinExistence type="predicted"/>
<keyword evidence="3" id="KW-1185">Reference proteome</keyword>
<protein>
    <submittedName>
        <fullName evidence="2">Glyoxalase</fullName>
    </submittedName>
</protein>
<evidence type="ECO:0000313" key="3">
    <source>
        <dbReference type="Proteomes" id="UP000380867"/>
    </source>
</evidence>
<dbReference type="PANTHER" id="PTHR35908:SF1">
    <property type="entry name" value="CONSERVED PROTEIN"/>
    <property type="match status" value="1"/>
</dbReference>
<dbReference type="PANTHER" id="PTHR35908">
    <property type="entry name" value="HYPOTHETICAL FUSION PROTEIN"/>
    <property type="match status" value="1"/>
</dbReference>
<dbReference type="InterPro" id="IPR037523">
    <property type="entry name" value="VOC_core"/>
</dbReference>
<evidence type="ECO:0000259" key="1">
    <source>
        <dbReference type="PROSITE" id="PS51819"/>
    </source>
</evidence>
<dbReference type="EMBL" id="SDPQ02000003">
    <property type="protein sequence ID" value="KAA1395626.1"/>
    <property type="molecule type" value="Genomic_DNA"/>
</dbReference>
<dbReference type="OrthoDB" id="1645442at2"/>
<dbReference type="Proteomes" id="UP000380867">
    <property type="component" value="Unassembled WGS sequence"/>
</dbReference>
<sequence length="133" mass="14161">MRSTAGESYAGRVIGRLHHIILDAADPQGSAAFWSALLGQPITYDDGDFVVVSVDQQTSGIAFQRAPGHVEPTWPDPIVGQQVHVDVAVDDPAAAGPQVVALGARHLADDVYADPAGHPFCLIRRPEWMSPLS</sequence>
<feature type="domain" description="VOC" evidence="1">
    <location>
        <begin position="16"/>
        <end position="133"/>
    </location>
</feature>
<organism evidence="2 3">
    <name type="scientific">Aeromicrobium ginsengisoli</name>
    <dbReference type="NCBI Taxonomy" id="363867"/>
    <lineage>
        <taxon>Bacteria</taxon>
        <taxon>Bacillati</taxon>
        <taxon>Actinomycetota</taxon>
        <taxon>Actinomycetes</taxon>
        <taxon>Propionibacteriales</taxon>
        <taxon>Nocardioidaceae</taxon>
        <taxon>Aeromicrobium</taxon>
    </lineage>
</organism>